<comment type="subcellular location">
    <subcellularLocation>
        <location evidence="1">Membrane</location>
        <topology evidence="1">Multi-pass membrane protein</topology>
    </subcellularLocation>
</comment>
<dbReference type="InterPro" id="IPR011701">
    <property type="entry name" value="MFS"/>
</dbReference>
<keyword evidence="5 7" id="KW-0472">Membrane</keyword>
<evidence type="ECO:0000256" key="3">
    <source>
        <dbReference type="ARBA" id="ARBA00022692"/>
    </source>
</evidence>
<feature type="region of interest" description="Disordered" evidence="6">
    <location>
        <begin position="280"/>
        <end position="310"/>
    </location>
</feature>
<keyword evidence="9" id="KW-1185">Reference proteome</keyword>
<keyword evidence="3 7" id="KW-0812">Transmembrane</keyword>
<dbReference type="Gene3D" id="1.20.1250.20">
    <property type="entry name" value="MFS general substrate transporter like domains"/>
    <property type="match status" value="1"/>
</dbReference>
<gene>
    <name evidence="8" type="ORF">TARUN_7741</name>
</gene>
<accession>A0A395NFH2</accession>
<dbReference type="AlphaFoldDB" id="A0A395NFH2"/>
<evidence type="ECO:0000256" key="2">
    <source>
        <dbReference type="ARBA" id="ARBA00022448"/>
    </source>
</evidence>
<feature type="transmembrane region" description="Helical" evidence="7">
    <location>
        <begin position="64"/>
        <end position="87"/>
    </location>
</feature>
<evidence type="ECO:0000313" key="8">
    <source>
        <dbReference type="EMBL" id="RFU74503.1"/>
    </source>
</evidence>
<feature type="transmembrane region" description="Helical" evidence="7">
    <location>
        <begin position="99"/>
        <end position="118"/>
    </location>
</feature>
<dbReference type="PANTHER" id="PTHR23504:SF6">
    <property type="entry name" value="MULTIDRUG TRANSPORTER, PUTATIVE (AFU_ORTHOLOGUE AFUA_4G08740)-RELATED"/>
    <property type="match status" value="1"/>
</dbReference>
<evidence type="ECO:0000256" key="5">
    <source>
        <dbReference type="ARBA" id="ARBA00023136"/>
    </source>
</evidence>
<feature type="transmembrane region" description="Helical" evidence="7">
    <location>
        <begin position="410"/>
        <end position="430"/>
    </location>
</feature>
<dbReference type="SUPFAM" id="SSF103473">
    <property type="entry name" value="MFS general substrate transporter"/>
    <property type="match status" value="1"/>
</dbReference>
<dbReference type="OrthoDB" id="10262656at2759"/>
<evidence type="ECO:0000256" key="1">
    <source>
        <dbReference type="ARBA" id="ARBA00004141"/>
    </source>
</evidence>
<keyword evidence="4 7" id="KW-1133">Transmembrane helix</keyword>
<organism evidence="8 9">
    <name type="scientific">Trichoderma arundinaceum</name>
    <dbReference type="NCBI Taxonomy" id="490622"/>
    <lineage>
        <taxon>Eukaryota</taxon>
        <taxon>Fungi</taxon>
        <taxon>Dikarya</taxon>
        <taxon>Ascomycota</taxon>
        <taxon>Pezizomycotina</taxon>
        <taxon>Sordariomycetes</taxon>
        <taxon>Hypocreomycetidae</taxon>
        <taxon>Hypocreales</taxon>
        <taxon>Hypocreaceae</taxon>
        <taxon>Trichoderma</taxon>
    </lineage>
</organism>
<dbReference type="Pfam" id="PF07690">
    <property type="entry name" value="MFS_1"/>
    <property type="match status" value="1"/>
</dbReference>
<feature type="transmembrane region" description="Helical" evidence="7">
    <location>
        <begin position="161"/>
        <end position="183"/>
    </location>
</feature>
<name>A0A395NFH2_TRIAR</name>
<protein>
    <submittedName>
        <fullName evidence="8">Major facilitator superfamily transporter</fullName>
    </submittedName>
</protein>
<feature type="transmembrane region" description="Helical" evidence="7">
    <location>
        <begin position="203"/>
        <end position="227"/>
    </location>
</feature>
<dbReference type="EMBL" id="PXOA01000531">
    <property type="protein sequence ID" value="RFU74503.1"/>
    <property type="molecule type" value="Genomic_DNA"/>
</dbReference>
<evidence type="ECO:0000256" key="4">
    <source>
        <dbReference type="ARBA" id="ARBA00022989"/>
    </source>
</evidence>
<reference evidence="8 9" key="1">
    <citation type="journal article" date="2018" name="PLoS Pathog.">
        <title>Evolution of structural diversity of trichothecenes, a family of toxins produced by plant pathogenic and entomopathogenic fungi.</title>
        <authorList>
            <person name="Proctor R.H."/>
            <person name="McCormick S.P."/>
            <person name="Kim H.S."/>
            <person name="Cardoza R.E."/>
            <person name="Stanley A.M."/>
            <person name="Lindo L."/>
            <person name="Kelly A."/>
            <person name="Brown D.W."/>
            <person name="Lee T."/>
            <person name="Vaughan M.M."/>
            <person name="Alexander N.J."/>
            <person name="Busman M."/>
            <person name="Gutierrez S."/>
        </authorList>
    </citation>
    <scope>NUCLEOTIDE SEQUENCE [LARGE SCALE GENOMIC DNA]</scope>
    <source>
        <strain evidence="8 9">IBT 40837</strain>
    </source>
</reference>
<dbReference type="PANTHER" id="PTHR23504">
    <property type="entry name" value="MAJOR FACILITATOR SUPERFAMILY DOMAIN-CONTAINING PROTEIN 10"/>
    <property type="match status" value="1"/>
</dbReference>
<evidence type="ECO:0000256" key="6">
    <source>
        <dbReference type="SAM" id="MobiDB-lite"/>
    </source>
</evidence>
<proteinExistence type="predicted"/>
<feature type="transmembrane region" description="Helical" evidence="7">
    <location>
        <begin position="436"/>
        <end position="454"/>
    </location>
</feature>
<evidence type="ECO:0000256" key="7">
    <source>
        <dbReference type="SAM" id="Phobius"/>
    </source>
</evidence>
<keyword evidence="2" id="KW-0813">Transport</keyword>
<feature type="transmembrane region" description="Helical" evidence="7">
    <location>
        <begin position="124"/>
        <end position="141"/>
    </location>
</feature>
<dbReference type="Proteomes" id="UP000266272">
    <property type="component" value="Unassembled WGS sequence"/>
</dbReference>
<dbReference type="InterPro" id="IPR036259">
    <property type="entry name" value="MFS_trans_sf"/>
</dbReference>
<dbReference type="GO" id="GO:0022857">
    <property type="term" value="F:transmembrane transporter activity"/>
    <property type="evidence" value="ECO:0007669"/>
    <property type="project" value="InterPro"/>
</dbReference>
<comment type="caution">
    <text evidence="8">The sequence shown here is derived from an EMBL/GenBank/DDBJ whole genome shotgun (WGS) entry which is preliminary data.</text>
</comment>
<sequence length="468" mass="51419">MDHEKSTEEGKEEDDVSWAALPQKKQLAVLLYARITESLSQTSFSSYMYYQLAWIDTSLSDTEIALQAGLLNTAFAMGACSTAVFWGRLARSPKFGRRSVVQSALVLALLSCLGMAFANNFLHLFFAQLIGGVASGNVGVIRTTIPELIQDKRFHSRAFSLLPLCTTVGSMTGPLLAGVLVPSLDQYSTSPQRSVHGNWIKSWPFALPMIINSAFVFLAVVFASLGLEERRDLKLRRTKKHFHLFRFVSRIFSLNQGYRPLVEGHPNSHEDITTAPSIALPSLRSGQDDCEEDTERQQITGREETEPPMAVLYESEPSTPVDENKDQSGVLRSAVAWRIIAKLVMSLHFTAYATAAAVFLPSPLETPAVPDESTSERGLGHGLGLGLMMINDYSEDVKVRAKVHSITHSCDSGVAALGLLLGGIILRVGIEIHFVGMAWLLLTLISIANLLLVWKVQQTSNEKPTNVF</sequence>
<dbReference type="GO" id="GO:0016020">
    <property type="term" value="C:membrane"/>
    <property type="evidence" value="ECO:0007669"/>
    <property type="project" value="UniProtKB-SubCell"/>
</dbReference>
<evidence type="ECO:0000313" key="9">
    <source>
        <dbReference type="Proteomes" id="UP000266272"/>
    </source>
</evidence>